<dbReference type="Proteomes" id="UP000694522">
    <property type="component" value="Unplaced"/>
</dbReference>
<dbReference type="PANTHER" id="PTHR24183">
    <property type="entry name" value="FIBRONECTIN TYPE 3 AND ANKYRIN REPEAT DOMAINS PROTEIN 1"/>
    <property type="match status" value="1"/>
</dbReference>
<keyword evidence="2" id="KW-1185">Reference proteome</keyword>
<dbReference type="PANTHER" id="PTHR24183:SF1">
    <property type="entry name" value="FIBRONECTIN TYPE 3 AND ANKYRIN REPEAT DOMAINS PROTEIN 1"/>
    <property type="match status" value="1"/>
</dbReference>
<dbReference type="AlphaFoldDB" id="A0A8B9G2Z3"/>
<organism evidence="1 2">
    <name type="scientific">Amazona collaria</name>
    <name type="common">yellow-billed parrot</name>
    <dbReference type="NCBI Taxonomy" id="241587"/>
    <lineage>
        <taxon>Eukaryota</taxon>
        <taxon>Metazoa</taxon>
        <taxon>Chordata</taxon>
        <taxon>Craniata</taxon>
        <taxon>Vertebrata</taxon>
        <taxon>Euteleostomi</taxon>
        <taxon>Archelosauria</taxon>
        <taxon>Archosauria</taxon>
        <taxon>Dinosauria</taxon>
        <taxon>Saurischia</taxon>
        <taxon>Theropoda</taxon>
        <taxon>Coelurosauria</taxon>
        <taxon>Aves</taxon>
        <taxon>Neognathae</taxon>
        <taxon>Neoaves</taxon>
        <taxon>Telluraves</taxon>
        <taxon>Australaves</taxon>
        <taxon>Psittaciformes</taxon>
        <taxon>Psittacidae</taxon>
        <taxon>Amazona</taxon>
    </lineage>
</organism>
<accession>A0A8B9G2Z3</accession>
<evidence type="ECO:0000313" key="2">
    <source>
        <dbReference type="Proteomes" id="UP000694522"/>
    </source>
</evidence>
<dbReference type="Ensembl" id="ENSACOT00000017988.1">
    <property type="protein sequence ID" value="ENSACOP00000017353.1"/>
    <property type="gene ID" value="ENSACOG00000012027.1"/>
</dbReference>
<reference evidence="1" key="1">
    <citation type="submission" date="2025-08" db="UniProtKB">
        <authorList>
            <consortium name="Ensembl"/>
        </authorList>
    </citation>
    <scope>IDENTIFICATION</scope>
</reference>
<dbReference type="GO" id="GO:0042981">
    <property type="term" value="P:regulation of apoptotic process"/>
    <property type="evidence" value="ECO:0007669"/>
    <property type="project" value="TreeGrafter"/>
</dbReference>
<name>A0A8B9G2Z3_9PSIT</name>
<protein>
    <submittedName>
        <fullName evidence="1">Uncharacterized protein</fullName>
    </submittedName>
</protein>
<evidence type="ECO:0000313" key="1">
    <source>
        <dbReference type="Ensembl" id="ENSACOP00000017353.1"/>
    </source>
</evidence>
<reference evidence="1" key="2">
    <citation type="submission" date="2025-09" db="UniProtKB">
        <authorList>
            <consortium name="Ensembl"/>
        </authorList>
    </citation>
    <scope>IDENTIFICATION</scope>
</reference>
<proteinExistence type="predicted"/>
<sequence>LPPIIGKRTINKPYPPVIGVTLHCIQLGYKDNGYIIRLKTGDLPLHTYGVIYTGYATQRVVGGCEPRMPYRSRLKVSSPKGAFAYRPVISVFPTGKWDAGEGLFIRDCGKRTRGNGFKLKQGRFRLDLRKKFFTVRVVGPWNGFLTLATFAGHLGMAEYLRSQGASWEATELCPRLQAGRCNVGVIYTFCRDDSIVPRVKSKDIFSLVVDTRYNGEPYLLIIVPF</sequence>
<dbReference type="GO" id="GO:0005634">
    <property type="term" value="C:nucleus"/>
    <property type="evidence" value="ECO:0007669"/>
    <property type="project" value="TreeGrafter"/>
</dbReference>